<feature type="domain" description="Timeless N-terminal" evidence="5">
    <location>
        <begin position="25"/>
        <end position="297"/>
    </location>
</feature>
<dbReference type="InterPro" id="IPR006906">
    <property type="entry name" value="Timeless_N"/>
</dbReference>
<sequence length="1298" mass="147734">MDGLSSICAGLGSLDEDDDGKRIGYAKGEYCSDNLKDLLRFLRRDDPEKRDVFKQICKWNIVGKDLIPIIEYCQEDRNLVLNAVKVLVFLTMPVEPTSFDIPQQIEYLWGLKSAITYSDIVPVIVSLLESPLENLEKGSDPLTYFVITSESFTEDDWKLVQLVLTLFRNILAIQDISTQQKVEGSATQFLSLRDKFLELLFQENVMDLILVLSQHTGGSQGYLRQDNLLLLEIFYYIFKGQDPELVATTYLKGSKVEEETEYSVTSLQSITKEEQEKRKLTRLHNLSRYSQFSGTFTRVTLDGSKALFKGNPCSASGEALLKVHKNPRGPSKKATWDRRELPSTKSQILKLLDEFISQFLTGGYNVLMQSIHEDIDKEHQEIQSSDVVIFFQVARFVSSFQYHKCLTSEHHSVVFQYMETKVFELCTNCSVFEYYGRDFEVPSVSVEEEATVTCHDDSTLFKGSICGPIAETLNESTFLMVISKWRSAFEGIKQTKDYKFLSAAGSLIKIMICMLDLVLKQSPEDSKEPQTARVLLYKLFYDQTDEGMTQFLLNLIKSFDTNKQSKSSDVSSDLANLVESMHVILRLMENLQARGTLRVSKKSRKKKTKKTMTNNENVCEPSVDKVTMENEVGSATGEESVNVNMLEKEISTNQDFDVEKDKNVGDSIQVDEPVPKLANLESNESEMEHRNMVGNNDDLCLETDNSSGDEQQLVLTDEVDLKVSSLVSALASNTIIQNLCWLLKFYKSNSIATNHYILSMLRRICDDLELSPMLYQLSLLRIFYEILEEQKLKPCKEYENIVTFLTTLIRRMLRKMKNYPLLFVEVLFWKTRKECHYINCGSMLNELNSMKNQTAEGESGTKIGGNSSFEGQRWARRSIADALGDDDFDVSRQDSQEEEDPFEDKTQKLRQSFGEEKESTTSSSDREGHSVEEEPDRSSTKGKGLILNDEVEGRLKDLYDKYKDNPDCCQLIAGELDPNRDISKMQVSKTLRKLGFKVREKAKMHRSDTSNRLRDNNRDLSSVTSDASNRLRDNNRDLSSVTTNPNSDGSSPLRKPVFKDHKRCSYMIANALDDTSKISAARVTCKLKQLGLFVPKKKRSDAKMHLRDDNFSDISSDGAGESDDETLLSLRNRGKHKRNGSHYDEDHNKKIARKLSEDISDDELLSSVLTKTKKTSPKSDDEELMTHQMEEHSVQNNSISSDIQFSERDKFEQPTQMDTVEIDTAILDHYSDSEIETKGGVSSVNASDTISQDPVFDDDVDDELADFDENATGLVTTQEKSALRRRMRMVIDFEDDDE</sequence>
<evidence type="ECO:0000256" key="4">
    <source>
        <dbReference type="SAM" id="MobiDB-lite"/>
    </source>
</evidence>
<evidence type="ECO:0000256" key="2">
    <source>
        <dbReference type="ARBA" id="ARBA00023242"/>
    </source>
</evidence>
<feature type="compositionally biased region" description="Polar residues" evidence="4">
    <location>
        <begin position="1240"/>
        <end position="1252"/>
    </location>
</feature>
<dbReference type="GO" id="GO:0043111">
    <property type="term" value="P:replication fork arrest"/>
    <property type="evidence" value="ECO:0007669"/>
    <property type="project" value="TreeGrafter"/>
</dbReference>
<keyword evidence="3" id="KW-0131">Cell cycle</keyword>
<dbReference type="GO" id="GO:0000076">
    <property type="term" value="P:DNA replication checkpoint signaling"/>
    <property type="evidence" value="ECO:0007669"/>
    <property type="project" value="TreeGrafter"/>
</dbReference>
<dbReference type="PANTHER" id="PTHR22940:SF4">
    <property type="entry name" value="PROTEIN TIMELESS HOMOLOG"/>
    <property type="match status" value="1"/>
</dbReference>
<evidence type="ECO:0000259" key="5">
    <source>
        <dbReference type="Pfam" id="PF04821"/>
    </source>
</evidence>
<organism evidence="6 7">
    <name type="scientific">Buddleja alternifolia</name>
    <dbReference type="NCBI Taxonomy" id="168488"/>
    <lineage>
        <taxon>Eukaryota</taxon>
        <taxon>Viridiplantae</taxon>
        <taxon>Streptophyta</taxon>
        <taxon>Embryophyta</taxon>
        <taxon>Tracheophyta</taxon>
        <taxon>Spermatophyta</taxon>
        <taxon>Magnoliopsida</taxon>
        <taxon>eudicotyledons</taxon>
        <taxon>Gunneridae</taxon>
        <taxon>Pentapetalae</taxon>
        <taxon>asterids</taxon>
        <taxon>lamiids</taxon>
        <taxon>Lamiales</taxon>
        <taxon>Scrophulariaceae</taxon>
        <taxon>Buddlejeae</taxon>
        <taxon>Buddleja</taxon>
    </lineage>
</organism>
<feature type="compositionally biased region" description="Polar residues" evidence="4">
    <location>
        <begin position="1019"/>
        <end position="1028"/>
    </location>
</feature>
<dbReference type="GO" id="GO:0003677">
    <property type="term" value="F:DNA binding"/>
    <property type="evidence" value="ECO:0007669"/>
    <property type="project" value="TreeGrafter"/>
</dbReference>
<dbReference type="Pfam" id="PF04821">
    <property type="entry name" value="TIMELESS"/>
    <property type="match status" value="1"/>
</dbReference>
<dbReference type="EMBL" id="WHWC01000006">
    <property type="protein sequence ID" value="KAG8381213.1"/>
    <property type="molecule type" value="Genomic_DNA"/>
</dbReference>
<feature type="region of interest" description="Disordered" evidence="4">
    <location>
        <begin position="885"/>
        <end position="945"/>
    </location>
</feature>
<accession>A0AAV6XFK3</accession>
<feature type="compositionally biased region" description="Basic and acidic residues" evidence="4">
    <location>
        <begin position="998"/>
        <end position="1018"/>
    </location>
</feature>
<name>A0AAV6XFK3_9LAMI</name>
<dbReference type="InterPro" id="IPR044998">
    <property type="entry name" value="Timeless"/>
</dbReference>
<comment type="subcellular location">
    <subcellularLocation>
        <location evidence="1">Nucleus</location>
    </subcellularLocation>
</comment>
<dbReference type="GO" id="GO:0031298">
    <property type="term" value="C:replication fork protection complex"/>
    <property type="evidence" value="ECO:0007669"/>
    <property type="project" value="TreeGrafter"/>
</dbReference>
<feature type="region of interest" description="Disordered" evidence="4">
    <location>
        <begin position="998"/>
        <end position="1056"/>
    </location>
</feature>
<dbReference type="Proteomes" id="UP000826271">
    <property type="component" value="Unassembled WGS sequence"/>
</dbReference>
<feature type="region of interest" description="Disordered" evidence="4">
    <location>
        <begin position="1238"/>
        <end position="1260"/>
    </location>
</feature>
<dbReference type="PANTHER" id="PTHR22940">
    <property type="entry name" value="TIMEOUT/TIMELESS-2"/>
    <property type="match status" value="1"/>
</dbReference>
<reference evidence="6" key="1">
    <citation type="submission" date="2019-10" db="EMBL/GenBank/DDBJ databases">
        <authorList>
            <person name="Zhang R."/>
            <person name="Pan Y."/>
            <person name="Wang J."/>
            <person name="Ma R."/>
            <person name="Yu S."/>
        </authorList>
    </citation>
    <scope>NUCLEOTIDE SEQUENCE</scope>
    <source>
        <strain evidence="6">LA-IB0</strain>
        <tissue evidence="6">Leaf</tissue>
    </source>
</reference>
<gene>
    <name evidence="6" type="ORF">BUALT_Bualt06G0098800</name>
</gene>
<protein>
    <recommendedName>
        <fullName evidence="5">Timeless N-terminal domain-containing protein</fullName>
    </recommendedName>
</protein>
<evidence type="ECO:0000256" key="1">
    <source>
        <dbReference type="ARBA" id="ARBA00004123"/>
    </source>
</evidence>
<dbReference type="GO" id="GO:0006281">
    <property type="term" value="P:DNA repair"/>
    <property type="evidence" value="ECO:0007669"/>
    <property type="project" value="TreeGrafter"/>
</dbReference>
<evidence type="ECO:0000313" key="6">
    <source>
        <dbReference type="EMBL" id="KAG8381213.1"/>
    </source>
</evidence>
<comment type="caution">
    <text evidence="6">The sequence shown here is derived from an EMBL/GenBank/DDBJ whole genome shotgun (WGS) entry which is preliminary data.</text>
</comment>
<evidence type="ECO:0000313" key="7">
    <source>
        <dbReference type="Proteomes" id="UP000826271"/>
    </source>
</evidence>
<feature type="compositionally biased region" description="Basic and acidic residues" evidence="4">
    <location>
        <begin position="903"/>
        <end position="939"/>
    </location>
</feature>
<keyword evidence="7" id="KW-1185">Reference proteome</keyword>
<proteinExistence type="predicted"/>
<evidence type="ECO:0000256" key="3">
    <source>
        <dbReference type="ARBA" id="ARBA00023306"/>
    </source>
</evidence>
<keyword evidence="2" id="KW-0539">Nucleus</keyword>
<feature type="compositionally biased region" description="Polar residues" evidence="4">
    <location>
        <begin position="1037"/>
        <end position="1050"/>
    </location>
</feature>